<proteinExistence type="predicted"/>
<dbReference type="Proteomes" id="UP000516571">
    <property type="component" value="Segment"/>
</dbReference>
<gene>
    <name evidence="2" type="ORF">vBSenI1_85</name>
</gene>
<name>A0A7L5CBH5_9CAUD</name>
<keyword evidence="1" id="KW-0472">Membrane</keyword>
<reference evidence="2 3" key="1">
    <citation type="submission" date="2020-03" db="EMBL/GenBank/DDBJ databases">
        <authorList>
            <person name="Grabski M.Z."/>
        </authorList>
    </citation>
    <scope>NUCLEOTIDE SEQUENCE [LARGE SCALE GENOMIC DNA]</scope>
    <source>
        <strain evidence="3">vB_Sen_I1</strain>
    </source>
</reference>
<sequence length="30" mass="3492">MEFFKLIIMASGFFLIICYFLADNAEQSTK</sequence>
<evidence type="ECO:0000313" key="3">
    <source>
        <dbReference type="Proteomes" id="UP000516571"/>
    </source>
</evidence>
<accession>A0A7L5CBH5</accession>
<keyword evidence="3" id="KW-1185">Reference proteome</keyword>
<dbReference type="EMBL" id="MT233524">
    <property type="protein sequence ID" value="QJA17846.1"/>
    <property type="molecule type" value="Genomic_DNA"/>
</dbReference>
<keyword evidence="1" id="KW-1133">Transmembrane helix</keyword>
<evidence type="ECO:0000313" key="2">
    <source>
        <dbReference type="EMBL" id="QJA17846.1"/>
    </source>
</evidence>
<keyword evidence="1" id="KW-0812">Transmembrane</keyword>
<protein>
    <submittedName>
        <fullName evidence="2">Uncharacterized protein</fullName>
    </submittedName>
</protein>
<feature type="transmembrane region" description="Helical" evidence="1">
    <location>
        <begin position="6"/>
        <end position="22"/>
    </location>
</feature>
<evidence type="ECO:0000256" key="1">
    <source>
        <dbReference type="SAM" id="Phobius"/>
    </source>
</evidence>
<organism evidence="2 3">
    <name type="scientific">Salmonella phage vB_Sen_I1</name>
    <dbReference type="NCBI Taxonomy" id="2723910"/>
    <lineage>
        <taxon>Viruses</taxon>
        <taxon>Duplodnaviria</taxon>
        <taxon>Heunggongvirae</taxon>
        <taxon>Uroviricota</taxon>
        <taxon>Caudoviricetes</taxon>
        <taxon>Demerecviridae</taxon>
        <taxon>Markadamsvirinae</taxon>
        <taxon>Tequintavirus</taxon>
        <taxon>Tequintavirus tvI1</taxon>
    </lineage>
</organism>